<evidence type="ECO:0000256" key="1">
    <source>
        <dbReference type="SAM" id="MobiDB-lite"/>
    </source>
</evidence>
<accession>Q6Z7U4</accession>
<protein>
    <submittedName>
        <fullName evidence="2">Uncharacterized protein</fullName>
    </submittedName>
</protein>
<name>Q6Z7U4_ORYSJ</name>
<dbReference type="EMBL" id="AP004159">
    <property type="protein sequence ID" value="BAD19393.1"/>
    <property type="molecule type" value="Genomic_DNA"/>
</dbReference>
<feature type="region of interest" description="Disordered" evidence="1">
    <location>
        <begin position="73"/>
        <end position="173"/>
    </location>
</feature>
<sequence length="173" mass="18410">MWIPLSGQVDTLFGSHSFGVRWRNATCGGYGRQVRCLRGARHRSRRGAGVDAKTGKLFDPCVIYERLGEQWQEQAGRGGGGARGGNGGPPRVPVRPRQGGARGGGGGPPRAHDEEEEPAAHRASPHARSTSASIAGHHRPRRSSATPNWLRPPRAAILSSPPPVGIEVRGGQR</sequence>
<reference evidence="3" key="1">
    <citation type="submission" date="2001-09" db="EMBL/GenBank/DDBJ databases">
        <title>Oryza sativa nipponbare(GA3) genomic DNA, chromosome 2, BAC clone:OJ1175_B01.</title>
        <authorList>
            <person name="Sasaki T."/>
            <person name="Matsumoto T."/>
            <person name="Yamamoto K."/>
        </authorList>
    </citation>
    <scope>NUCLEOTIDE SEQUENCE</scope>
</reference>
<organism evidence="2 4">
    <name type="scientific">Oryza sativa subsp. japonica</name>
    <name type="common">Rice</name>
    <dbReference type="NCBI Taxonomy" id="39947"/>
    <lineage>
        <taxon>Eukaryota</taxon>
        <taxon>Viridiplantae</taxon>
        <taxon>Streptophyta</taxon>
        <taxon>Embryophyta</taxon>
        <taxon>Tracheophyta</taxon>
        <taxon>Spermatophyta</taxon>
        <taxon>Magnoliopsida</taxon>
        <taxon>Liliopsida</taxon>
        <taxon>Poales</taxon>
        <taxon>Poaceae</taxon>
        <taxon>BOP clade</taxon>
        <taxon>Oryzoideae</taxon>
        <taxon>Oryzeae</taxon>
        <taxon>Oryzinae</taxon>
        <taxon>Oryza</taxon>
        <taxon>Oryza sativa</taxon>
    </lineage>
</organism>
<proteinExistence type="predicted"/>
<dbReference type="Proteomes" id="UP000000763">
    <property type="component" value="Chromosome 2"/>
</dbReference>
<evidence type="ECO:0000313" key="3">
    <source>
        <dbReference type="EMBL" id="BAD19393.1"/>
    </source>
</evidence>
<gene>
    <name evidence="3" type="ORF">OJ1175_B01.2</name>
    <name evidence="2" type="ORF">P0471A11.46</name>
</gene>
<reference evidence="4" key="3">
    <citation type="journal article" date="2005" name="Nature">
        <title>The map-based sequence of the rice genome.</title>
        <authorList>
            <consortium name="International rice genome sequencing project (IRGSP)"/>
            <person name="Matsumoto T."/>
            <person name="Wu J."/>
            <person name="Kanamori H."/>
            <person name="Katayose Y."/>
            <person name="Fujisawa M."/>
            <person name="Namiki N."/>
            <person name="Mizuno H."/>
            <person name="Yamamoto K."/>
            <person name="Antonio B.A."/>
            <person name="Baba T."/>
            <person name="Sakata K."/>
            <person name="Nagamura Y."/>
            <person name="Aoki H."/>
            <person name="Arikawa K."/>
            <person name="Arita K."/>
            <person name="Bito T."/>
            <person name="Chiden Y."/>
            <person name="Fujitsuka N."/>
            <person name="Fukunaka R."/>
            <person name="Hamada M."/>
            <person name="Harada C."/>
            <person name="Hayashi A."/>
            <person name="Hijishita S."/>
            <person name="Honda M."/>
            <person name="Hosokawa S."/>
            <person name="Ichikawa Y."/>
            <person name="Idonuma A."/>
            <person name="Iijima M."/>
            <person name="Ikeda M."/>
            <person name="Ikeno M."/>
            <person name="Ito K."/>
            <person name="Ito S."/>
            <person name="Ito T."/>
            <person name="Ito Y."/>
            <person name="Ito Y."/>
            <person name="Iwabuchi A."/>
            <person name="Kamiya K."/>
            <person name="Karasawa W."/>
            <person name="Kurita K."/>
            <person name="Katagiri S."/>
            <person name="Kikuta A."/>
            <person name="Kobayashi H."/>
            <person name="Kobayashi N."/>
            <person name="Machita K."/>
            <person name="Maehara T."/>
            <person name="Masukawa M."/>
            <person name="Mizubayashi T."/>
            <person name="Mukai Y."/>
            <person name="Nagasaki H."/>
            <person name="Nagata Y."/>
            <person name="Naito S."/>
            <person name="Nakashima M."/>
            <person name="Nakama Y."/>
            <person name="Nakamichi Y."/>
            <person name="Nakamura M."/>
            <person name="Meguro A."/>
            <person name="Negishi M."/>
            <person name="Ohta I."/>
            <person name="Ohta T."/>
            <person name="Okamoto M."/>
            <person name="Ono N."/>
            <person name="Saji S."/>
            <person name="Sakaguchi M."/>
            <person name="Sakai K."/>
            <person name="Shibata M."/>
            <person name="Shimokawa T."/>
            <person name="Song J."/>
            <person name="Takazaki Y."/>
            <person name="Terasawa K."/>
            <person name="Tsugane M."/>
            <person name="Tsuji K."/>
            <person name="Ueda S."/>
            <person name="Waki K."/>
            <person name="Yamagata H."/>
            <person name="Yamamoto M."/>
            <person name="Yamamoto S."/>
            <person name="Yamane H."/>
            <person name="Yoshiki S."/>
            <person name="Yoshihara R."/>
            <person name="Yukawa K."/>
            <person name="Zhong H."/>
            <person name="Yano M."/>
            <person name="Yuan Q."/>
            <person name="Ouyang S."/>
            <person name="Liu J."/>
            <person name="Jones K.M."/>
            <person name="Gansberger K."/>
            <person name="Moffat K."/>
            <person name="Hill J."/>
            <person name="Bera J."/>
            <person name="Fadrosh D."/>
            <person name="Jin S."/>
            <person name="Johri S."/>
            <person name="Kim M."/>
            <person name="Overton L."/>
            <person name="Reardon M."/>
            <person name="Tsitrin T."/>
            <person name="Vuong H."/>
            <person name="Weaver B."/>
            <person name="Ciecko A."/>
            <person name="Tallon L."/>
            <person name="Jackson J."/>
            <person name="Pai G."/>
            <person name="Aken S.V."/>
            <person name="Utterback T."/>
            <person name="Reidmuller S."/>
            <person name="Feldblyum T."/>
            <person name="Hsiao J."/>
            <person name="Zismann V."/>
            <person name="Iobst S."/>
            <person name="de Vazeille A.R."/>
            <person name="Buell C.R."/>
            <person name="Ying K."/>
            <person name="Li Y."/>
            <person name="Lu T."/>
            <person name="Huang Y."/>
            <person name="Zhao Q."/>
            <person name="Feng Q."/>
            <person name="Zhang L."/>
            <person name="Zhu J."/>
            <person name="Weng Q."/>
            <person name="Mu J."/>
            <person name="Lu Y."/>
            <person name="Fan D."/>
            <person name="Liu Y."/>
            <person name="Guan J."/>
            <person name="Zhang Y."/>
            <person name="Yu S."/>
            <person name="Liu X."/>
            <person name="Zhang Y."/>
            <person name="Hong G."/>
            <person name="Han B."/>
            <person name="Choisne N."/>
            <person name="Demange N."/>
            <person name="Orjeda G."/>
            <person name="Samain S."/>
            <person name="Cattolico L."/>
            <person name="Pelletier E."/>
            <person name="Couloux A."/>
            <person name="Segurens B."/>
            <person name="Wincker P."/>
            <person name="D'Hont A."/>
            <person name="Scarpelli C."/>
            <person name="Weissenbach J."/>
            <person name="Salanoubat M."/>
            <person name="Quetier F."/>
            <person name="Yu Y."/>
            <person name="Kim H.R."/>
            <person name="Rambo T."/>
            <person name="Currie J."/>
            <person name="Collura K."/>
            <person name="Luo M."/>
            <person name="Yang T."/>
            <person name="Ammiraju J.S.S."/>
            <person name="Engler F."/>
            <person name="Soderlund C."/>
            <person name="Wing R.A."/>
            <person name="Palmer L.E."/>
            <person name="de la Bastide M."/>
            <person name="Spiegel L."/>
            <person name="Nascimento L."/>
            <person name="Zutavern T."/>
            <person name="O'Shaughnessy A."/>
            <person name="Dike S."/>
            <person name="Dedhia N."/>
            <person name="Preston R."/>
            <person name="Balija V."/>
            <person name="McCombie W.R."/>
            <person name="Chow T."/>
            <person name="Chen H."/>
            <person name="Chung M."/>
            <person name="Chen C."/>
            <person name="Shaw J."/>
            <person name="Wu H."/>
            <person name="Hsiao K."/>
            <person name="Chao Y."/>
            <person name="Chu M."/>
            <person name="Cheng C."/>
            <person name="Hour A."/>
            <person name="Lee P."/>
            <person name="Lin S."/>
            <person name="Lin Y."/>
            <person name="Liou J."/>
            <person name="Liu S."/>
            <person name="Hsing Y."/>
            <person name="Raghuvanshi S."/>
            <person name="Mohanty A."/>
            <person name="Bharti A.K."/>
            <person name="Gaur A."/>
            <person name="Gupta V."/>
            <person name="Kumar D."/>
            <person name="Ravi V."/>
            <person name="Vij S."/>
            <person name="Kapur A."/>
            <person name="Khurana P."/>
            <person name="Khurana P."/>
            <person name="Khurana J.P."/>
            <person name="Tyagi A.K."/>
            <person name="Gaikwad K."/>
            <person name="Singh A."/>
            <person name="Dalal V."/>
            <person name="Srivastava S."/>
            <person name="Dixit A."/>
            <person name="Pal A.K."/>
            <person name="Ghazi I.A."/>
            <person name="Yadav M."/>
            <person name="Pandit A."/>
            <person name="Bhargava A."/>
            <person name="Sureshbabu K."/>
            <person name="Batra K."/>
            <person name="Sharma T.R."/>
            <person name="Mohapatra T."/>
            <person name="Singh N.K."/>
            <person name="Messing J."/>
            <person name="Nelson A.B."/>
            <person name="Fuks G."/>
            <person name="Kavchok S."/>
            <person name="Keizer G."/>
            <person name="Linton E."/>
            <person name="Llaca V."/>
            <person name="Song R."/>
            <person name="Tanyolac B."/>
            <person name="Young S."/>
            <person name="Ho-Il K."/>
            <person name="Hahn J.H."/>
            <person name="Sangsakoo G."/>
            <person name="Vanavichit A."/>
            <person name="de Mattos Luiz.A.T."/>
            <person name="Zimmer P.D."/>
            <person name="Malone G."/>
            <person name="Dellagostin O."/>
            <person name="de Oliveira A.C."/>
            <person name="Bevan M."/>
            <person name="Bancroft I."/>
            <person name="Minx P."/>
            <person name="Cordum H."/>
            <person name="Wilson R."/>
            <person name="Cheng Z."/>
            <person name="Jin W."/>
            <person name="Jiang J."/>
            <person name="Leong S.A."/>
            <person name="Iwama H."/>
            <person name="Gojobori T."/>
            <person name="Itoh T."/>
            <person name="Niimura Y."/>
            <person name="Fujii Y."/>
            <person name="Habara T."/>
            <person name="Sakai H."/>
            <person name="Sato Y."/>
            <person name="Wilson G."/>
            <person name="Kumar K."/>
            <person name="McCouch S."/>
            <person name="Juretic N."/>
            <person name="Hoen D."/>
            <person name="Wright S."/>
            <person name="Bruskiewich R."/>
            <person name="Bureau T."/>
            <person name="Miyao A."/>
            <person name="Hirochika H."/>
            <person name="Nishikawa T."/>
            <person name="Kadowaki K."/>
            <person name="Sugiura M."/>
            <person name="Burr B."/>
            <person name="Sasaki T."/>
        </authorList>
    </citation>
    <scope>NUCLEOTIDE SEQUENCE [LARGE SCALE GENOMIC DNA]</scope>
    <source>
        <strain evidence="4">cv. Nipponbare</strain>
    </source>
</reference>
<feature type="compositionally biased region" description="Gly residues" evidence="1">
    <location>
        <begin position="76"/>
        <end position="88"/>
    </location>
</feature>
<dbReference type="EMBL" id="AP004814">
    <property type="protein sequence ID" value="BAD17100.1"/>
    <property type="molecule type" value="Genomic_DNA"/>
</dbReference>
<evidence type="ECO:0000313" key="4">
    <source>
        <dbReference type="Proteomes" id="UP000000763"/>
    </source>
</evidence>
<reference evidence="4" key="4">
    <citation type="journal article" date="2008" name="Nucleic Acids Res.">
        <title>The rice annotation project database (RAP-DB): 2008 update.</title>
        <authorList>
            <consortium name="The rice annotation project (RAP)"/>
        </authorList>
    </citation>
    <scope>GENOME REANNOTATION</scope>
    <source>
        <strain evidence="4">cv. Nipponbare</strain>
    </source>
</reference>
<reference evidence="2" key="2">
    <citation type="submission" date="2002-03" db="EMBL/GenBank/DDBJ databases">
        <title>Oryza sativa nipponbare(GA3) genomic DNA, chromosome 2, PAC clone:P0471A11.</title>
        <authorList>
            <person name="Sasaki T."/>
            <person name="Matsumoto T."/>
            <person name="Yamamoto K."/>
        </authorList>
    </citation>
    <scope>NUCLEOTIDE SEQUENCE</scope>
</reference>
<dbReference type="AlphaFoldDB" id="Q6Z7U4"/>
<evidence type="ECO:0000313" key="2">
    <source>
        <dbReference type="EMBL" id="BAD17100.1"/>
    </source>
</evidence>